<accession>R7TP08</accession>
<feature type="domain" description="Ubiquitin-like protease family profile" evidence="3">
    <location>
        <begin position="252"/>
        <end position="334"/>
    </location>
</feature>
<dbReference type="OrthoDB" id="6142716at2759"/>
<feature type="non-terminal residue" evidence="4">
    <location>
        <position position="334"/>
    </location>
</feature>
<evidence type="ECO:0000313" key="6">
    <source>
        <dbReference type="Proteomes" id="UP000014760"/>
    </source>
</evidence>
<reference evidence="6" key="1">
    <citation type="submission" date="2012-12" db="EMBL/GenBank/DDBJ databases">
        <authorList>
            <person name="Hellsten U."/>
            <person name="Grimwood J."/>
            <person name="Chapman J.A."/>
            <person name="Shapiro H."/>
            <person name="Aerts A."/>
            <person name="Otillar R.P."/>
            <person name="Terry A.Y."/>
            <person name="Boore J.L."/>
            <person name="Simakov O."/>
            <person name="Marletaz F."/>
            <person name="Cho S.-J."/>
            <person name="Edsinger-Gonzales E."/>
            <person name="Havlak P."/>
            <person name="Kuo D.-H."/>
            <person name="Larsson T."/>
            <person name="Lv J."/>
            <person name="Arendt D."/>
            <person name="Savage R."/>
            <person name="Osoegawa K."/>
            <person name="de Jong P."/>
            <person name="Lindberg D.R."/>
            <person name="Seaver E.C."/>
            <person name="Weisblat D.A."/>
            <person name="Putnam N.H."/>
            <person name="Grigoriev I.V."/>
            <person name="Rokhsar D.S."/>
        </authorList>
    </citation>
    <scope>NUCLEOTIDE SEQUENCE</scope>
    <source>
        <strain evidence="6">I ESC-2004</strain>
    </source>
</reference>
<dbReference type="GO" id="GO:0008234">
    <property type="term" value="F:cysteine-type peptidase activity"/>
    <property type="evidence" value="ECO:0007669"/>
    <property type="project" value="InterPro"/>
</dbReference>
<dbReference type="PANTHER" id="PTHR47456">
    <property type="entry name" value="PHD-TYPE DOMAIN-CONTAINING PROTEIN"/>
    <property type="match status" value="1"/>
</dbReference>
<dbReference type="EMBL" id="AMQN01029908">
    <property type="status" value="NOT_ANNOTATED_CDS"/>
    <property type="molecule type" value="Genomic_DNA"/>
</dbReference>
<reference evidence="4 6" key="2">
    <citation type="journal article" date="2013" name="Nature">
        <title>Insights into bilaterian evolution from three spiralian genomes.</title>
        <authorList>
            <person name="Simakov O."/>
            <person name="Marletaz F."/>
            <person name="Cho S.J."/>
            <person name="Edsinger-Gonzales E."/>
            <person name="Havlak P."/>
            <person name="Hellsten U."/>
            <person name="Kuo D.H."/>
            <person name="Larsson T."/>
            <person name="Lv J."/>
            <person name="Arendt D."/>
            <person name="Savage R."/>
            <person name="Osoegawa K."/>
            <person name="de Jong P."/>
            <person name="Grimwood J."/>
            <person name="Chapman J.A."/>
            <person name="Shapiro H."/>
            <person name="Aerts A."/>
            <person name="Otillar R.P."/>
            <person name="Terry A.Y."/>
            <person name="Boore J.L."/>
            <person name="Grigoriev I.V."/>
            <person name="Lindberg D.R."/>
            <person name="Seaver E.C."/>
            <person name="Weisblat D.A."/>
            <person name="Putnam N.H."/>
            <person name="Rokhsar D.S."/>
        </authorList>
    </citation>
    <scope>NUCLEOTIDE SEQUENCE</scope>
    <source>
        <strain evidence="4 6">I ESC-2004</strain>
    </source>
</reference>
<dbReference type="Gene3D" id="3.40.395.10">
    <property type="entry name" value="Adenoviral Proteinase, Chain A"/>
    <property type="match status" value="1"/>
</dbReference>
<sequence>PVAIFLVEIECSQSITEALRMIKNWGAPEQTVFLIDHSLPELIALERVFPDSVVMFCDFHRAQAWYRWMRSNGSAKSSLRFLLQQVADAASYPDFIERCNALNESPDYSERARDWFTKHWLSHQQRWVRYWRLMVPHAPWTTNGVETLHHTLKTKFLAHYGDRSLQGFLFAVLTKYLPSMMKDYRAANLAITCARVFKGKMPDFLEEVHVIEGEKRTNNRQSSCFNAARMEIQRRQSVKNPAGYLVACRDGILLRDVELATVLKTDEWLSDADVNMFMHCAALQAPLLQIRVLECFAMRRLIEGKRLNARVLKNIQDVDLILGPILESGHWTLL</sequence>
<keyword evidence="2" id="KW-0378">Hydrolase</keyword>
<dbReference type="EnsemblMetazoa" id="CapteT192406">
    <property type="protein sequence ID" value="CapteP192406"/>
    <property type="gene ID" value="CapteG192406"/>
</dbReference>
<evidence type="ECO:0000313" key="4">
    <source>
        <dbReference type="EMBL" id="ELT93261.1"/>
    </source>
</evidence>
<feature type="non-terminal residue" evidence="4">
    <location>
        <position position="1"/>
    </location>
</feature>
<evidence type="ECO:0000259" key="3">
    <source>
        <dbReference type="PROSITE" id="PS50600"/>
    </source>
</evidence>
<dbReference type="AlphaFoldDB" id="R7TP08"/>
<name>R7TP08_CAPTE</name>
<reference evidence="5" key="3">
    <citation type="submission" date="2015-06" db="UniProtKB">
        <authorList>
            <consortium name="EnsemblMetazoa"/>
        </authorList>
    </citation>
    <scope>IDENTIFICATION</scope>
</reference>
<dbReference type="EMBL" id="KB309811">
    <property type="protein sequence ID" value="ELT93261.1"/>
    <property type="molecule type" value="Genomic_DNA"/>
</dbReference>
<proteinExistence type="predicted"/>
<dbReference type="PROSITE" id="PS50600">
    <property type="entry name" value="ULP_PROTEASE"/>
    <property type="match status" value="1"/>
</dbReference>
<dbReference type="InterPro" id="IPR003653">
    <property type="entry name" value="Peptidase_C48_C"/>
</dbReference>
<dbReference type="STRING" id="283909.R7TP08"/>
<protein>
    <recommendedName>
        <fullName evidence="3">Ubiquitin-like protease family profile domain-containing protein</fullName>
    </recommendedName>
</protein>
<dbReference type="HOGENOM" id="CLU_833036_0_0_1"/>
<organism evidence="4">
    <name type="scientific">Capitella teleta</name>
    <name type="common">Polychaete worm</name>
    <dbReference type="NCBI Taxonomy" id="283909"/>
    <lineage>
        <taxon>Eukaryota</taxon>
        <taxon>Metazoa</taxon>
        <taxon>Spiralia</taxon>
        <taxon>Lophotrochozoa</taxon>
        <taxon>Annelida</taxon>
        <taxon>Polychaeta</taxon>
        <taxon>Sedentaria</taxon>
        <taxon>Scolecida</taxon>
        <taxon>Capitellidae</taxon>
        <taxon>Capitella</taxon>
    </lineage>
</organism>
<keyword evidence="1" id="KW-0645">Protease</keyword>
<dbReference type="GO" id="GO:0006508">
    <property type="term" value="P:proteolysis"/>
    <property type="evidence" value="ECO:0007669"/>
    <property type="project" value="UniProtKB-KW"/>
</dbReference>
<keyword evidence="6" id="KW-1185">Reference proteome</keyword>
<dbReference type="EMBL" id="AMQN01029909">
    <property type="status" value="NOT_ANNOTATED_CDS"/>
    <property type="molecule type" value="Genomic_DNA"/>
</dbReference>
<evidence type="ECO:0000256" key="2">
    <source>
        <dbReference type="ARBA" id="ARBA00022801"/>
    </source>
</evidence>
<evidence type="ECO:0000313" key="5">
    <source>
        <dbReference type="EnsemblMetazoa" id="CapteP192406"/>
    </source>
</evidence>
<gene>
    <name evidence="4" type="ORF">CAPTEDRAFT_192406</name>
</gene>
<dbReference type="Proteomes" id="UP000014760">
    <property type="component" value="Unassembled WGS sequence"/>
</dbReference>
<evidence type="ECO:0000256" key="1">
    <source>
        <dbReference type="ARBA" id="ARBA00022670"/>
    </source>
</evidence>